<feature type="domain" description="DNA helicase Pif1-like 2B" evidence="3">
    <location>
        <begin position="647"/>
        <end position="692"/>
    </location>
</feature>
<evidence type="ECO:0000313" key="6">
    <source>
        <dbReference type="Proteomes" id="UP000002051"/>
    </source>
</evidence>
<sequence length="782" mass="89090">MFTVIYTIEFQKCGLPHAHILVFLKPTYRCKKPEDLDKIISAEIPNKDTDGELFNIVTTLMIHGPCGDQNTRSPCMLNNKCSKHFPMKFVDQIVIDKDDNRFVVPYNKTLLLKYKAHINVEWCNQIRSIKYLFKYVNKGHDRVTANFYGNGCENSLDEIKMYYDCRYLSACEAAWRIFSFDINYREPSVERLNYHLENEHSVLYEENDDIEQVIERSHRKTTKFLAWMKANEKYPEARNLTYNQFPTQFVWKEKDHEWTPRRCGFSIGRVHFAPPGSGERFYLRTLLNYIKGLTSFNDIKTVDDVKYNTFKEACFAMGLLDDDKEFIDAIIEASLWGIGIYLRRLFVALMVTDQFARPEVVWNSTNENLIDDILHKQRRLLGLKAYALAELETMLQSFGKSLSDFPPMPKADASLVPDVESRLIHDEMSYNRPVLAAQHDRMMSTMTSEQRNVYDKIMTRVKEDKSGLFFLYGYGGTGKTFIWRALCAALRSDGGIVLACASSGIAALLIPGGRTAHSRFGIPFTIDECSMCGVTPNTPLASLTYPIGEINDVDISVVIPSDLVIPSSGNPVASIVDSTYPNLLGNIGKAKYFQSRAILAPKNTIVEQVNDYVFNLIPGEEKIYLSYDTPYHKNIDGDAVDDIHTPEFLNTIVASGFPNHRLRLKVGAPVMLLRNMDQSLGLCNGTRLIITKMGKFMLEGRVISGSNIIEKVFIPRLSLTPSDNRIPFKFKRRQFPIFVSFLYVAISRVTSRGGLKILIADDDGDDIDVASNVVYREVFRNV</sequence>
<evidence type="ECO:0000259" key="3">
    <source>
        <dbReference type="Pfam" id="PF21530"/>
    </source>
</evidence>
<dbReference type="HOGENOM" id="CLU_001324_0_1_1"/>
<keyword evidence="1" id="KW-0227">DNA damage</keyword>
<dbReference type="SUPFAM" id="SSF52540">
    <property type="entry name" value="P-loop containing nucleoside triphosphate hydrolases"/>
    <property type="match status" value="2"/>
</dbReference>
<reference evidence="4 6" key="2">
    <citation type="journal article" date="2014" name="BMC Genomics">
        <title>An improved genome release (version Mt4.0) for the model legume Medicago truncatula.</title>
        <authorList>
            <person name="Tang H."/>
            <person name="Krishnakumar V."/>
            <person name="Bidwell S."/>
            <person name="Rosen B."/>
            <person name="Chan A."/>
            <person name="Zhou S."/>
            <person name="Gentzbittel L."/>
            <person name="Childs K.L."/>
            <person name="Yandell M."/>
            <person name="Gundlach H."/>
            <person name="Mayer K.F."/>
            <person name="Schwartz D.C."/>
            <person name="Town C.D."/>
        </authorList>
    </citation>
    <scope>GENOME REANNOTATION</scope>
    <source>
        <strain evidence="5 6">cv. Jemalong A17</strain>
    </source>
</reference>
<comment type="catalytic activity">
    <reaction evidence="1">
        <text>ATP + H2O = ADP + phosphate + H(+)</text>
        <dbReference type="Rhea" id="RHEA:13065"/>
        <dbReference type="ChEBI" id="CHEBI:15377"/>
        <dbReference type="ChEBI" id="CHEBI:15378"/>
        <dbReference type="ChEBI" id="CHEBI:30616"/>
        <dbReference type="ChEBI" id="CHEBI:43474"/>
        <dbReference type="ChEBI" id="CHEBI:456216"/>
        <dbReference type="EC" id="5.6.2.3"/>
    </reaction>
</comment>
<accession>G7JC08</accession>
<proteinExistence type="inferred from homology"/>
<evidence type="ECO:0000313" key="5">
    <source>
        <dbReference type="EnsemblPlants" id="AES72051"/>
    </source>
</evidence>
<feature type="domain" description="DNA helicase Pif1-like DEAD-box helicase" evidence="2">
    <location>
        <begin position="446"/>
        <end position="544"/>
    </location>
</feature>
<organism evidence="4 6">
    <name type="scientific">Medicago truncatula</name>
    <name type="common">Barrel medic</name>
    <name type="synonym">Medicago tribuloides</name>
    <dbReference type="NCBI Taxonomy" id="3880"/>
    <lineage>
        <taxon>Eukaryota</taxon>
        <taxon>Viridiplantae</taxon>
        <taxon>Streptophyta</taxon>
        <taxon>Embryophyta</taxon>
        <taxon>Tracheophyta</taxon>
        <taxon>Spermatophyta</taxon>
        <taxon>Magnoliopsida</taxon>
        <taxon>eudicotyledons</taxon>
        <taxon>Gunneridae</taxon>
        <taxon>Pentapetalae</taxon>
        <taxon>rosids</taxon>
        <taxon>fabids</taxon>
        <taxon>Fabales</taxon>
        <taxon>Fabaceae</taxon>
        <taxon>Papilionoideae</taxon>
        <taxon>50 kb inversion clade</taxon>
        <taxon>NPAAA clade</taxon>
        <taxon>Hologalegina</taxon>
        <taxon>IRL clade</taxon>
        <taxon>Trifolieae</taxon>
        <taxon>Medicago</taxon>
    </lineage>
</organism>
<dbReference type="InterPro" id="IPR027417">
    <property type="entry name" value="P-loop_NTPase"/>
</dbReference>
<keyword evidence="1" id="KW-0547">Nucleotide-binding</keyword>
<name>G7JC08_MEDTR</name>
<dbReference type="PaxDb" id="3880-AES72051"/>
<keyword evidence="1" id="KW-0234">DNA repair</keyword>
<dbReference type="InterPro" id="IPR010285">
    <property type="entry name" value="DNA_helicase_pif1-like_DEAD"/>
</dbReference>
<reference evidence="4 6" key="1">
    <citation type="journal article" date="2011" name="Nature">
        <title>The Medicago genome provides insight into the evolution of rhizobial symbioses.</title>
        <authorList>
            <person name="Young N.D."/>
            <person name="Debelle F."/>
            <person name="Oldroyd G.E."/>
            <person name="Geurts R."/>
            <person name="Cannon S.B."/>
            <person name="Udvardi M.K."/>
            <person name="Benedito V.A."/>
            <person name="Mayer K.F."/>
            <person name="Gouzy J."/>
            <person name="Schoof H."/>
            <person name="Van de Peer Y."/>
            <person name="Proost S."/>
            <person name="Cook D.R."/>
            <person name="Meyers B.C."/>
            <person name="Spannagl M."/>
            <person name="Cheung F."/>
            <person name="De Mita S."/>
            <person name="Krishnakumar V."/>
            <person name="Gundlach H."/>
            <person name="Zhou S."/>
            <person name="Mudge J."/>
            <person name="Bharti A.K."/>
            <person name="Murray J.D."/>
            <person name="Naoumkina M.A."/>
            <person name="Rosen B."/>
            <person name="Silverstein K.A."/>
            <person name="Tang H."/>
            <person name="Rombauts S."/>
            <person name="Zhao P.X."/>
            <person name="Zhou P."/>
            <person name="Barbe V."/>
            <person name="Bardou P."/>
            <person name="Bechner M."/>
            <person name="Bellec A."/>
            <person name="Berger A."/>
            <person name="Berges H."/>
            <person name="Bidwell S."/>
            <person name="Bisseling T."/>
            <person name="Choisne N."/>
            <person name="Couloux A."/>
            <person name="Denny R."/>
            <person name="Deshpande S."/>
            <person name="Dai X."/>
            <person name="Doyle J.J."/>
            <person name="Dudez A.M."/>
            <person name="Farmer A.D."/>
            <person name="Fouteau S."/>
            <person name="Franken C."/>
            <person name="Gibelin C."/>
            <person name="Gish J."/>
            <person name="Goldstein S."/>
            <person name="Gonzalez A.J."/>
            <person name="Green P.J."/>
            <person name="Hallab A."/>
            <person name="Hartog M."/>
            <person name="Hua A."/>
            <person name="Humphray S.J."/>
            <person name="Jeong D.H."/>
            <person name="Jing Y."/>
            <person name="Jocker A."/>
            <person name="Kenton S.M."/>
            <person name="Kim D.J."/>
            <person name="Klee K."/>
            <person name="Lai H."/>
            <person name="Lang C."/>
            <person name="Lin S."/>
            <person name="Macmil S.L."/>
            <person name="Magdelenat G."/>
            <person name="Matthews L."/>
            <person name="McCorrison J."/>
            <person name="Monaghan E.L."/>
            <person name="Mun J.H."/>
            <person name="Najar F.Z."/>
            <person name="Nicholson C."/>
            <person name="Noirot C."/>
            <person name="O'Bleness M."/>
            <person name="Paule C.R."/>
            <person name="Poulain J."/>
            <person name="Prion F."/>
            <person name="Qin B."/>
            <person name="Qu C."/>
            <person name="Retzel E.F."/>
            <person name="Riddle C."/>
            <person name="Sallet E."/>
            <person name="Samain S."/>
            <person name="Samson N."/>
            <person name="Sanders I."/>
            <person name="Saurat O."/>
            <person name="Scarpelli C."/>
            <person name="Schiex T."/>
            <person name="Segurens B."/>
            <person name="Severin A.J."/>
            <person name="Sherrier D.J."/>
            <person name="Shi R."/>
            <person name="Sims S."/>
            <person name="Singer S.R."/>
            <person name="Sinharoy S."/>
            <person name="Sterck L."/>
            <person name="Viollet A."/>
            <person name="Wang B.B."/>
            <person name="Wang K."/>
            <person name="Wang M."/>
            <person name="Wang X."/>
            <person name="Warfsmann J."/>
            <person name="Weissenbach J."/>
            <person name="White D.D."/>
            <person name="White J.D."/>
            <person name="Wiley G.B."/>
            <person name="Wincker P."/>
            <person name="Xing Y."/>
            <person name="Yang L."/>
            <person name="Yao Z."/>
            <person name="Ying F."/>
            <person name="Zhai J."/>
            <person name="Zhou L."/>
            <person name="Zuber A."/>
            <person name="Denarie J."/>
            <person name="Dixon R.A."/>
            <person name="May G.D."/>
            <person name="Schwartz D.C."/>
            <person name="Rogers J."/>
            <person name="Quetier F."/>
            <person name="Town C.D."/>
            <person name="Roe B.A."/>
        </authorList>
    </citation>
    <scope>NUCLEOTIDE SEQUENCE [LARGE SCALE GENOMIC DNA]</scope>
    <source>
        <strain evidence="4">A17</strain>
        <strain evidence="5 6">cv. Jemalong A17</strain>
    </source>
</reference>
<evidence type="ECO:0000313" key="4">
    <source>
        <dbReference type="EMBL" id="AES72051.2"/>
    </source>
</evidence>
<keyword evidence="1" id="KW-0233">DNA recombination</keyword>
<dbReference type="Gene3D" id="3.40.50.300">
    <property type="entry name" value="P-loop containing nucleotide triphosphate hydrolases"/>
    <property type="match status" value="1"/>
</dbReference>
<dbReference type="eggNOG" id="KOG0987">
    <property type="taxonomic scope" value="Eukaryota"/>
</dbReference>
<dbReference type="Pfam" id="PF05970">
    <property type="entry name" value="PIF1"/>
    <property type="match status" value="1"/>
</dbReference>
<keyword evidence="1 4" id="KW-0347">Helicase</keyword>
<dbReference type="Proteomes" id="UP000002051">
    <property type="component" value="Chromosome 3"/>
</dbReference>
<dbReference type="GO" id="GO:0005524">
    <property type="term" value="F:ATP binding"/>
    <property type="evidence" value="ECO:0007669"/>
    <property type="project" value="UniProtKB-KW"/>
</dbReference>
<dbReference type="GO" id="GO:0006310">
    <property type="term" value="P:DNA recombination"/>
    <property type="evidence" value="ECO:0007669"/>
    <property type="project" value="UniProtKB-KW"/>
</dbReference>
<gene>
    <name evidence="4" type="ordered locus">MTR_3g085530</name>
</gene>
<dbReference type="GO" id="GO:0006281">
    <property type="term" value="P:DNA repair"/>
    <property type="evidence" value="ECO:0007669"/>
    <property type="project" value="UniProtKB-KW"/>
</dbReference>
<dbReference type="EnsemblPlants" id="AES72051">
    <property type="protein sequence ID" value="AES72051"/>
    <property type="gene ID" value="MTR_3g085530"/>
</dbReference>
<protein>
    <recommendedName>
        <fullName evidence="1">ATP-dependent DNA helicase</fullName>
        <ecNumber evidence="1">5.6.2.3</ecNumber>
    </recommendedName>
</protein>
<keyword evidence="6" id="KW-1185">Reference proteome</keyword>
<dbReference type="InterPro" id="IPR049163">
    <property type="entry name" value="Pif1-like_2B_dom"/>
</dbReference>
<dbReference type="PANTHER" id="PTHR10492">
    <property type="match status" value="1"/>
</dbReference>
<keyword evidence="1" id="KW-0067">ATP-binding</keyword>
<evidence type="ECO:0000259" key="2">
    <source>
        <dbReference type="Pfam" id="PF05970"/>
    </source>
</evidence>
<accession>A0A0C3VL04</accession>
<reference evidence="5" key="3">
    <citation type="submission" date="2015-04" db="UniProtKB">
        <authorList>
            <consortium name="EnsemblPlants"/>
        </authorList>
    </citation>
    <scope>IDENTIFICATION</scope>
    <source>
        <strain evidence="5">cv. Jemalong A17</strain>
    </source>
</reference>
<comment type="cofactor">
    <cofactor evidence="1">
        <name>Mg(2+)</name>
        <dbReference type="ChEBI" id="CHEBI:18420"/>
    </cofactor>
</comment>
<dbReference type="PANTHER" id="PTHR10492:SF101">
    <property type="entry name" value="ATP-DEPENDENT DNA HELICASE"/>
    <property type="match status" value="1"/>
</dbReference>
<dbReference type="GO" id="GO:0043139">
    <property type="term" value="F:5'-3' DNA helicase activity"/>
    <property type="evidence" value="ECO:0007669"/>
    <property type="project" value="UniProtKB-EC"/>
</dbReference>
<evidence type="ECO:0000256" key="1">
    <source>
        <dbReference type="RuleBase" id="RU363044"/>
    </source>
</evidence>
<dbReference type="GO" id="GO:0000723">
    <property type="term" value="P:telomere maintenance"/>
    <property type="evidence" value="ECO:0007669"/>
    <property type="project" value="InterPro"/>
</dbReference>
<dbReference type="STRING" id="3880.G7JC08"/>
<dbReference type="AlphaFoldDB" id="G7JC08"/>
<keyword evidence="1" id="KW-0378">Hydrolase</keyword>
<dbReference type="EMBL" id="CM001219">
    <property type="protein sequence ID" value="AES72051.2"/>
    <property type="molecule type" value="Genomic_DNA"/>
</dbReference>
<dbReference type="Pfam" id="PF21530">
    <property type="entry name" value="Pif1_2B_dom"/>
    <property type="match status" value="1"/>
</dbReference>
<dbReference type="GO" id="GO:0016787">
    <property type="term" value="F:hydrolase activity"/>
    <property type="evidence" value="ECO:0007669"/>
    <property type="project" value="UniProtKB-KW"/>
</dbReference>
<comment type="similarity">
    <text evidence="1">Belongs to the helicase family.</text>
</comment>
<dbReference type="EC" id="5.6.2.3" evidence="1"/>